<dbReference type="NCBIfam" id="TIGR00312">
    <property type="entry name" value="cbiD"/>
    <property type="match status" value="1"/>
</dbReference>
<dbReference type="GO" id="GO:0019251">
    <property type="term" value="P:anaerobic cobalamin biosynthetic process"/>
    <property type="evidence" value="ECO:0007669"/>
    <property type="project" value="UniProtKB-UniRule"/>
</dbReference>
<dbReference type="EC" id="2.1.1.195" evidence="5"/>
<evidence type="ECO:0000313" key="7">
    <source>
        <dbReference type="Proteomes" id="UP000831151"/>
    </source>
</evidence>
<keyword evidence="1 5" id="KW-0169">Cobalamin biosynthesis</keyword>
<comment type="catalytic activity">
    <reaction evidence="5">
        <text>Co-precorrin-5B + S-adenosyl-L-methionine = Co-precorrin-6A + S-adenosyl-L-homocysteine</text>
        <dbReference type="Rhea" id="RHEA:26285"/>
        <dbReference type="ChEBI" id="CHEBI:57856"/>
        <dbReference type="ChEBI" id="CHEBI:59789"/>
        <dbReference type="ChEBI" id="CHEBI:60063"/>
        <dbReference type="ChEBI" id="CHEBI:60064"/>
        <dbReference type="EC" id="2.1.1.195"/>
    </reaction>
</comment>
<comment type="function">
    <text evidence="5">Catalyzes the methylation of C-1 in cobalt-precorrin-5B to form cobalt-precorrin-6A.</text>
</comment>
<dbReference type="GO" id="GO:0032259">
    <property type="term" value="P:methylation"/>
    <property type="evidence" value="ECO:0007669"/>
    <property type="project" value="UniProtKB-KW"/>
</dbReference>
<gene>
    <name evidence="5 6" type="primary">cbiD</name>
    <name evidence="6" type="ORF">M1R53_02770</name>
</gene>
<proteinExistence type="inferred from homology"/>
<dbReference type="PANTHER" id="PTHR35863:SF1">
    <property type="entry name" value="COBALT-PRECORRIN-5B C(1)-METHYLTRANSFERASE"/>
    <property type="match status" value="1"/>
</dbReference>
<dbReference type="Proteomes" id="UP000831151">
    <property type="component" value="Chromosome"/>
</dbReference>
<organism evidence="6 7">
    <name type="scientific">Fenollaria massiliensis</name>
    <dbReference type="NCBI Taxonomy" id="938288"/>
    <lineage>
        <taxon>Bacteria</taxon>
        <taxon>Bacillati</taxon>
        <taxon>Bacillota</taxon>
        <taxon>Clostridia</taxon>
        <taxon>Eubacteriales</taxon>
        <taxon>Fenollaria</taxon>
    </lineage>
</organism>
<keyword evidence="2 5" id="KW-0489">Methyltransferase</keyword>
<evidence type="ECO:0000256" key="4">
    <source>
        <dbReference type="ARBA" id="ARBA00022691"/>
    </source>
</evidence>
<dbReference type="KEGG" id="fms:M1R53_02770"/>
<evidence type="ECO:0000256" key="5">
    <source>
        <dbReference type="HAMAP-Rule" id="MF_00787"/>
    </source>
</evidence>
<dbReference type="AlphaFoldDB" id="A0A9E7DKK2"/>
<evidence type="ECO:0000256" key="3">
    <source>
        <dbReference type="ARBA" id="ARBA00022679"/>
    </source>
</evidence>
<sequence length="355" mass="38901">MNKYDIVDGKSLRYGYTTGTCAAVATHAALINLLDAPVSEYDIDLPCNETINVAINSNEKEGGYAISSVIKDAGDDPDQTNGIEIFSKVSLRDDGKVIIKGGEGVGIYTNDSIFGKKGEYAINKVPREMITKEVELLTDKGADVTIFTPMGVEIGKKTFNPNIGIEGGISIIGSTGLVKPMSEDALLKTINLEIKTLYLDKCSREIVLTPGSHGLKEANSIGIKENVVLTSNYIGDSLKMAYEIGFRKITLIGHIGKFAKLSIGVFNTHSKNADTRMEAFVYYLAMMNKPYELIKEVDAFITAEKCYNYLYDAGYKDVLGAMEEGCEKRVKTYLKDDSLEIDVKVYSFEKGVLDC</sequence>
<evidence type="ECO:0000256" key="1">
    <source>
        <dbReference type="ARBA" id="ARBA00022573"/>
    </source>
</evidence>
<protein>
    <recommendedName>
        <fullName evidence="5">Cobalt-precorrin-5B C(1)-methyltransferase</fullName>
        <ecNumber evidence="5">2.1.1.195</ecNumber>
    </recommendedName>
    <alternativeName>
        <fullName evidence="5">Cobalt-precorrin-6A synthase</fullName>
    </alternativeName>
</protein>
<evidence type="ECO:0000256" key="2">
    <source>
        <dbReference type="ARBA" id="ARBA00022603"/>
    </source>
</evidence>
<keyword evidence="3 5" id="KW-0808">Transferase</keyword>
<reference evidence="6" key="1">
    <citation type="submission" date="2022-04" db="EMBL/GenBank/DDBJ databases">
        <title>Complete genome sequences of Ezakiella coagulans and Fenollaria massiliensis.</title>
        <authorList>
            <person name="France M.T."/>
            <person name="Clifford J."/>
            <person name="Narina S."/>
            <person name="Rutt L."/>
            <person name="Ravel J."/>
        </authorList>
    </citation>
    <scope>NUCLEOTIDE SEQUENCE</scope>
    <source>
        <strain evidence="6">C0061C2</strain>
    </source>
</reference>
<dbReference type="RefSeq" id="WP_249242992.1">
    <property type="nucleotide sequence ID" value="NZ_CP096649.1"/>
</dbReference>
<dbReference type="InterPro" id="IPR002748">
    <property type="entry name" value="CbiD"/>
</dbReference>
<dbReference type="GO" id="GO:0008168">
    <property type="term" value="F:methyltransferase activity"/>
    <property type="evidence" value="ECO:0007669"/>
    <property type="project" value="UniProtKB-UniRule"/>
</dbReference>
<comment type="similarity">
    <text evidence="5">Belongs to the CbiD family.</text>
</comment>
<dbReference type="PANTHER" id="PTHR35863">
    <property type="entry name" value="COBALT-PRECORRIN-5B C(1)-METHYLTRANSFERASE"/>
    <property type="match status" value="1"/>
</dbReference>
<dbReference type="InterPro" id="IPR036074">
    <property type="entry name" value="CbiD_sf"/>
</dbReference>
<dbReference type="SUPFAM" id="SSF111342">
    <property type="entry name" value="CbiD-like"/>
    <property type="match status" value="1"/>
</dbReference>
<keyword evidence="4 5" id="KW-0949">S-adenosyl-L-methionine</keyword>
<keyword evidence="7" id="KW-1185">Reference proteome</keyword>
<dbReference type="Gene3D" id="3.30.2110.10">
    <property type="entry name" value="CbiD-like"/>
    <property type="match status" value="1"/>
</dbReference>
<dbReference type="PIRSF" id="PIRSF026782">
    <property type="entry name" value="CbiD"/>
    <property type="match status" value="1"/>
</dbReference>
<dbReference type="Pfam" id="PF01888">
    <property type="entry name" value="CbiD"/>
    <property type="match status" value="1"/>
</dbReference>
<dbReference type="EMBL" id="CP096649">
    <property type="protein sequence ID" value="UQK59586.1"/>
    <property type="molecule type" value="Genomic_DNA"/>
</dbReference>
<dbReference type="HAMAP" id="MF_00787">
    <property type="entry name" value="CbiD"/>
    <property type="match status" value="1"/>
</dbReference>
<name>A0A9E7DKK2_9FIRM</name>
<comment type="pathway">
    <text evidence="5">Cofactor biosynthesis; adenosylcobalamin biosynthesis; cob(II)yrinate a,c-diamide from sirohydrochlorin (anaerobic route): step 6/10.</text>
</comment>
<accession>A0A9E7DKK2</accession>
<evidence type="ECO:0000313" key="6">
    <source>
        <dbReference type="EMBL" id="UQK59586.1"/>
    </source>
</evidence>